<evidence type="ECO:0000313" key="1">
    <source>
        <dbReference type="EMBL" id="KAF9954964.1"/>
    </source>
</evidence>
<name>A0A9P6IZR7_9FUNG</name>
<keyword evidence="2" id="KW-1185">Reference proteome</keyword>
<proteinExistence type="predicted"/>
<organism evidence="1 2">
    <name type="scientific">Modicella reniformis</name>
    <dbReference type="NCBI Taxonomy" id="1440133"/>
    <lineage>
        <taxon>Eukaryota</taxon>
        <taxon>Fungi</taxon>
        <taxon>Fungi incertae sedis</taxon>
        <taxon>Mucoromycota</taxon>
        <taxon>Mortierellomycotina</taxon>
        <taxon>Mortierellomycetes</taxon>
        <taxon>Mortierellales</taxon>
        <taxon>Mortierellaceae</taxon>
        <taxon>Modicella</taxon>
    </lineage>
</organism>
<sequence length="93" mass="10636">MSTHRWSFYSAAAISHKSKLCRLFANRTSEENDLDLTSPRIKKITLHDINWLSHLGKGDIEVYDSNSGHNYMDMPEPLAEIGGILTQKLYEIN</sequence>
<evidence type="ECO:0000313" key="2">
    <source>
        <dbReference type="Proteomes" id="UP000749646"/>
    </source>
</evidence>
<protein>
    <submittedName>
        <fullName evidence="1">Uncharacterized protein</fullName>
    </submittedName>
</protein>
<reference evidence="1" key="1">
    <citation type="journal article" date="2020" name="Fungal Divers.">
        <title>Resolving the Mortierellaceae phylogeny through synthesis of multi-gene phylogenetics and phylogenomics.</title>
        <authorList>
            <person name="Vandepol N."/>
            <person name="Liber J."/>
            <person name="Desiro A."/>
            <person name="Na H."/>
            <person name="Kennedy M."/>
            <person name="Barry K."/>
            <person name="Grigoriev I.V."/>
            <person name="Miller A.N."/>
            <person name="O'Donnell K."/>
            <person name="Stajich J.E."/>
            <person name="Bonito G."/>
        </authorList>
    </citation>
    <scope>NUCLEOTIDE SEQUENCE</scope>
    <source>
        <strain evidence="1">MES-2147</strain>
    </source>
</reference>
<gene>
    <name evidence="1" type="ORF">BGZ65_003697</name>
</gene>
<dbReference type="Proteomes" id="UP000749646">
    <property type="component" value="Unassembled WGS sequence"/>
</dbReference>
<comment type="caution">
    <text evidence="1">The sequence shown here is derived from an EMBL/GenBank/DDBJ whole genome shotgun (WGS) entry which is preliminary data.</text>
</comment>
<feature type="non-terminal residue" evidence="1">
    <location>
        <position position="93"/>
    </location>
</feature>
<accession>A0A9P6IZR7</accession>
<dbReference type="AlphaFoldDB" id="A0A9P6IZR7"/>
<dbReference type="EMBL" id="JAAAHW010006791">
    <property type="protein sequence ID" value="KAF9954964.1"/>
    <property type="molecule type" value="Genomic_DNA"/>
</dbReference>